<dbReference type="OrthoDB" id="9987253at2"/>
<dbReference type="STRING" id="1122973.GCA_000379925_00884"/>
<comment type="caution">
    <text evidence="1">The sequence shown here is derived from an EMBL/GenBank/DDBJ whole genome shotgun (WGS) entry which is preliminary data.</text>
</comment>
<dbReference type="Proteomes" id="UP000297225">
    <property type="component" value="Unassembled WGS sequence"/>
</dbReference>
<dbReference type="EMBL" id="SPNC01000041">
    <property type="protein sequence ID" value="TFH95699.1"/>
    <property type="molecule type" value="Genomic_DNA"/>
</dbReference>
<protein>
    <submittedName>
        <fullName evidence="1">DUF2007 domain-containing protein</fullName>
    </submittedName>
</protein>
<dbReference type="InterPro" id="IPR018551">
    <property type="entry name" value="DUF2007"/>
</dbReference>
<sequence>MDKLWNRGGLVEVLNSSDANYIHVAHSLLSDRGFFVRVENENTNIIPGLSVGVSLMVREEEVEEALKVLEDAGVIPSQNDSPEALEEQMEAERKGDRRKLWRVLIFLVIALGLFALWAVYLNNNPL</sequence>
<dbReference type="Pfam" id="PF09413">
    <property type="entry name" value="DUF2007"/>
    <property type="match status" value="1"/>
</dbReference>
<dbReference type="AlphaFoldDB" id="A0A4Y8WQC7"/>
<accession>A0A4Y8WQC7</accession>
<dbReference type="Gene3D" id="3.30.70.790">
    <property type="entry name" value="UreE, C-terminal domain"/>
    <property type="match status" value="1"/>
</dbReference>
<name>A0A4Y8WQC7_9PORP</name>
<organism evidence="1 2">
    <name type="scientific">Porphyromonas levii</name>
    <dbReference type="NCBI Taxonomy" id="28114"/>
    <lineage>
        <taxon>Bacteria</taxon>
        <taxon>Pseudomonadati</taxon>
        <taxon>Bacteroidota</taxon>
        <taxon>Bacteroidia</taxon>
        <taxon>Bacteroidales</taxon>
        <taxon>Porphyromonadaceae</taxon>
        <taxon>Porphyromonas</taxon>
    </lineage>
</organism>
<dbReference type="RefSeq" id="WP_018358137.1">
    <property type="nucleotide sequence ID" value="NZ_CP197400.1"/>
</dbReference>
<keyword evidence="2" id="KW-1185">Reference proteome</keyword>
<dbReference type="SUPFAM" id="SSF54913">
    <property type="entry name" value="GlnB-like"/>
    <property type="match status" value="1"/>
</dbReference>
<proteinExistence type="predicted"/>
<evidence type="ECO:0000313" key="1">
    <source>
        <dbReference type="EMBL" id="TFH95699.1"/>
    </source>
</evidence>
<evidence type="ECO:0000313" key="2">
    <source>
        <dbReference type="Proteomes" id="UP000297225"/>
    </source>
</evidence>
<dbReference type="InterPro" id="IPR011322">
    <property type="entry name" value="N-reg_PII-like_a/b"/>
</dbReference>
<reference evidence="1 2" key="1">
    <citation type="submission" date="2019-03" db="EMBL/GenBank/DDBJ databases">
        <title>Porphyromonas levii Isolated from the Uterus of Dairy Cows.</title>
        <authorList>
            <person name="Francis A.M."/>
        </authorList>
    </citation>
    <scope>NUCLEOTIDE SEQUENCE [LARGE SCALE GENOMIC DNA]</scope>
    <source>
        <strain evidence="1 2">AF5678</strain>
    </source>
</reference>
<gene>
    <name evidence="1" type="ORF">E4P47_03920</name>
</gene>